<dbReference type="PROSITE" id="PS51186">
    <property type="entry name" value="GNAT"/>
    <property type="match status" value="1"/>
</dbReference>
<keyword evidence="2" id="KW-0012">Acyltransferase</keyword>
<protein>
    <submittedName>
        <fullName evidence="2">GNAT family N-acetyltransferase</fullName>
        <ecNumber evidence="2">2.3.1.-</ecNumber>
    </submittedName>
</protein>
<dbReference type="GO" id="GO:0016746">
    <property type="term" value="F:acyltransferase activity"/>
    <property type="evidence" value="ECO:0007669"/>
    <property type="project" value="UniProtKB-KW"/>
</dbReference>
<dbReference type="Proteomes" id="UP001597267">
    <property type="component" value="Unassembled WGS sequence"/>
</dbReference>
<gene>
    <name evidence="2" type="ORF">ACFQ5M_11390</name>
</gene>
<reference evidence="3" key="1">
    <citation type="journal article" date="2019" name="Int. J. Syst. Evol. Microbiol.">
        <title>The Global Catalogue of Microorganisms (GCM) 10K type strain sequencing project: providing services to taxonomists for standard genome sequencing and annotation.</title>
        <authorList>
            <consortium name="The Broad Institute Genomics Platform"/>
            <consortium name="The Broad Institute Genome Sequencing Center for Infectious Disease"/>
            <person name="Wu L."/>
            <person name="Ma J."/>
        </authorList>
    </citation>
    <scope>NUCLEOTIDE SEQUENCE [LARGE SCALE GENOMIC DNA]</scope>
    <source>
        <strain evidence="3">CCM 8896</strain>
    </source>
</reference>
<dbReference type="Gene3D" id="3.40.630.30">
    <property type="match status" value="1"/>
</dbReference>
<dbReference type="InterPro" id="IPR000182">
    <property type="entry name" value="GNAT_dom"/>
</dbReference>
<organism evidence="2 3">
    <name type="scientific">Agrilactobacillus yilanensis</name>
    <dbReference type="NCBI Taxonomy" id="2485997"/>
    <lineage>
        <taxon>Bacteria</taxon>
        <taxon>Bacillati</taxon>
        <taxon>Bacillota</taxon>
        <taxon>Bacilli</taxon>
        <taxon>Lactobacillales</taxon>
        <taxon>Lactobacillaceae</taxon>
        <taxon>Agrilactobacillus</taxon>
    </lineage>
</organism>
<evidence type="ECO:0000259" key="1">
    <source>
        <dbReference type="PROSITE" id="PS51186"/>
    </source>
</evidence>
<sequence>MRLIKATIHDLDTIYKILKDGQQQLAAQGIDQWQAGYPSVRQIVKDIEAGYTVLYQDDAYNNVGTAALTPAPDQIYDNMTGQWLVDTVDYVSIHRVAIHSKYAGQGHGSAFLRTLITEIRENRPNIRSIRMDTHKDNQPMQHVFHKLTFKKVGEMHGAYSDTGLSFVYEKLLRTPIYMY</sequence>
<evidence type="ECO:0000313" key="3">
    <source>
        <dbReference type="Proteomes" id="UP001597267"/>
    </source>
</evidence>
<evidence type="ECO:0000313" key="2">
    <source>
        <dbReference type="EMBL" id="MFD1672706.1"/>
    </source>
</evidence>
<proteinExistence type="predicted"/>
<dbReference type="SUPFAM" id="SSF55729">
    <property type="entry name" value="Acyl-CoA N-acyltransferases (Nat)"/>
    <property type="match status" value="1"/>
</dbReference>
<keyword evidence="3" id="KW-1185">Reference proteome</keyword>
<comment type="caution">
    <text evidence="2">The sequence shown here is derived from an EMBL/GenBank/DDBJ whole genome shotgun (WGS) entry which is preliminary data.</text>
</comment>
<dbReference type="EC" id="2.3.1.-" evidence="2"/>
<accession>A0ABW4J8M1</accession>
<keyword evidence="2" id="KW-0808">Transferase</keyword>
<dbReference type="EMBL" id="JBHTOP010000026">
    <property type="protein sequence ID" value="MFD1672706.1"/>
    <property type="molecule type" value="Genomic_DNA"/>
</dbReference>
<name>A0ABW4J8M1_9LACO</name>
<feature type="domain" description="N-acetyltransferase" evidence="1">
    <location>
        <begin position="1"/>
        <end position="173"/>
    </location>
</feature>
<dbReference type="CDD" id="cd04301">
    <property type="entry name" value="NAT_SF"/>
    <property type="match status" value="1"/>
</dbReference>
<dbReference type="RefSeq" id="WP_125713266.1">
    <property type="nucleotide sequence ID" value="NZ_JBHTOP010000026.1"/>
</dbReference>
<dbReference type="Pfam" id="PF00583">
    <property type="entry name" value="Acetyltransf_1"/>
    <property type="match status" value="1"/>
</dbReference>
<dbReference type="InterPro" id="IPR016181">
    <property type="entry name" value="Acyl_CoA_acyltransferase"/>
</dbReference>